<evidence type="ECO:0000313" key="2">
    <source>
        <dbReference type="EMBL" id="OQR86566.1"/>
    </source>
</evidence>
<reference evidence="2 3" key="1">
    <citation type="journal article" date="2014" name="Genome Biol. Evol.">
        <title>The secreted proteins of Achlya hypogyna and Thraustotheca clavata identify the ancestral oomycete secretome and reveal gene acquisitions by horizontal gene transfer.</title>
        <authorList>
            <person name="Misner I."/>
            <person name="Blouin N."/>
            <person name="Leonard G."/>
            <person name="Richards T.A."/>
            <person name="Lane C.E."/>
        </authorList>
    </citation>
    <scope>NUCLEOTIDE SEQUENCE [LARGE SCALE GENOMIC DNA]</scope>
    <source>
        <strain evidence="2 3">ATCC 34112</strain>
    </source>
</reference>
<dbReference type="SUPFAM" id="SSF52833">
    <property type="entry name" value="Thioredoxin-like"/>
    <property type="match status" value="1"/>
</dbReference>
<sequence>MPQIQVGMKIPKLIGSTQLGSIKLHDYIDGAWALLVTYPQDFHPVWMTEIGMLTKLKPQFDVRNCRLLGLSIGSLKEQARFIDDVNETQDVQVNFPIFADESGSLSRSLGLVNELAPANSADPYNFV</sequence>
<dbReference type="EMBL" id="JNBS01003507">
    <property type="protein sequence ID" value="OQR86566.1"/>
    <property type="molecule type" value="Genomic_DNA"/>
</dbReference>
<accession>A0A1V9YLJ7</accession>
<dbReference type="Proteomes" id="UP000243217">
    <property type="component" value="Unassembled WGS sequence"/>
</dbReference>
<organism evidence="2 3">
    <name type="scientific">Thraustotheca clavata</name>
    <dbReference type="NCBI Taxonomy" id="74557"/>
    <lineage>
        <taxon>Eukaryota</taxon>
        <taxon>Sar</taxon>
        <taxon>Stramenopiles</taxon>
        <taxon>Oomycota</taxon>
        <taxon>Saprolegniomycetes</taxon>
        <taxon>Saprolegniales</taxon>
        <taxon>Achlyaceae</taxon>
        <taxon>Thraustotheca</taxon>
    </lineage>
</organism>
<evidence type="ECO:0000313" key="3">
    <source>
        <dbReference type="Proteomes" id="UP000243217"/>
    </source>
</evidence>
<dbReference type="InterPro" id="IPR036249">
    <property type="entry name" value="Thioredoxin-like_sf"/>
</dbReference>
<dbReference type="InterPro" id="IPR000866">
    <property type="entry name" value="AhpC/TSA"/>
</dbReference>
<dbReference type="OrthoDB" id="2996783at2759"/>
<name>A0A1V9YLJ7_9STRA</name>
<keyword evidence="3" id="KW-1185">Reference proteome</keyword>
<dbReference type="AlphaFoldDB" id="A0A1V9YLJ7"/>
<comment type="caution">
    <text evidence="2">The sequence shown here is derived from an EMBL/GenBank/DDBJ whole genome shotgun (WGS) entry which is preliminary data.</text>
</comment>
<dbReference type="Gene3D" id="3.40.30.10">
    <property type="entry name" value="Glutaredoxin"/>
    <property type="match status" value="1"/>
</dbReference>
<protein>
    <recommendedName>
        <fullName evidence="1">Alkyl hydroperoxide reductase subunit C/ Thiol specific antioxidant domain-containing protein</fullName>
    </recommendedName>
</protein>
<dbReference type="GO" id="GO:0016209">
    <property type="term" value="F:antioxidant activity"/>
    <property type="evidence" value="ECO:0007669"/>
    <property type="project" value="InterPro"/>
</dbReference>
<dbReference type="Pfam" id="PF00578">
    <property type="entry name" value="AhpC-TSA"/>
    <property type="match status" value="1"/>
</dbReference>
<feature type="domain" description="Alkyl hydroperoxide reductase subunit C/ Thiol specific antioxidant" evidence="1">
    <location>
        <begin position="7"/>
        <end position="124"/>
    </location>
</feature>
<gene>
    <name evidence="2" type="ORF">THRCLA_22960</name>
</gene>
<proteinExistence type="predicted"/>
<dbReference type="STRING" id="74557.A0A1V9YLJ7"/>
<dbReference type="GO" id="GO:0016491">
    <property type="term" value="F:oxidoreductase activity"/>
    <property type="evidence" value="ECO:0007669"/>
    <property type="project" value="InterPro"/>
</dbReference>
<evidence type="ECO:0000259" key="1">
    <source>
        <dbReference type="Pfam" id="PF00578"/>
    </source>
</evidence>